<organism evidence="1 2">
    <name type="scientific">Streptomyces flaveolus</name>
    <dbReference type="NCBI Taxonomy" id="67297"/>
    <lineage>
        <taxon>Bacteria</taxon>
        <taxon>Bacillati</taxon>
        <taxon>Actinomycetota</taxon>
        <taxon>Actinomycetes</taxon>
        <taxon>Kitasatosporales</taxon>
        <taxon>Streptomycetaceae</taxon>
        <taxon>Streptomyces</taxon>
    </lineage>
</organism>
<dbReference type="EMBL" id="JBEPCV010000005">
    <property type="protein sequence ID" value="MER6903904.1"/>
    <property type="molecule type" value="Genomic_DNA"/>
</dbReference>
<evidence type="ECO:0000313" key="2">
    <source>
        <dbReference type="Proteomes" id="UP001490330"/>
    </source>
</evidence>
<keyword evidence="2" id="KW-1185">Reference proteome</keyword>
<evidence type="ECO:0000313" key="1">
    <source>
        <dbReference type="EMBL" id="MER6903904.1"/>
    </source>
</evidence>
<accession>A0ABV1VBQ3</accession>
<protein>
    <recommendedName>
        <fullName evidence="3">Transposase</fullName>
    </recommendedName>
</protein>
<dbReference type="RefSeq" id="WP_350722445.1">
    <property type="nucleotide sequence ID" value="NZ_JBEPCO010000036.1"/>
</dbReference>
<comment type="caution">
    <text evidence="1">The sequence shown here is derived from an EMBL/GenBank/DDBJ whole genome shotgun (WGS) entry which is preliminary data.</text>
</comment>
<sequence>MGPLAQPPKVSPGRHGGWADGSRALLGYVEEGDCWARTPVACL</sequence>
<dbReference type="Proteomes" id="UP001490330">
    <property type="component" value="Unassembled WGS sequence"/>
</dbReference>
<name>A0ABV1VBQ3_9ACTN</name>
<evidence type="ECO:0008006" key="3">
    <source>
        <dbReference type="Google" id="ProtNLM"/>
    </source>
</evidence>
<proteinExistence type="predicted"/>
<gene>
    <name evidence="1" type="ORF">ABT322_08965</name>
</gene>
<reference evidence="1 2" key="1">
    <citation type="submission" date="2024-06" db="EMBL/GenBank/DDBJ databases">
        <title>The Natural Products Discovery Center: Release of the First 8490 Sequenced Strains for Exploring Actinobacteria Biosynthetic Diversity.</title>
        <authorList>
            <person name="Kalkreuter E."/>
            <person name="Kautsar S.A."/>
            <person name="Yang D."/>
            <person name="Bader C.D."/>
            <person name="Teijaro C.N."/>
            <person name="Fluegel L."/>
            <person name="Davis C.M."/>
            <person name="Simpson J.R."/>
            <person name="Lauterbach L."/>
            <person name="Steele A.D."/>
            <person name="Gui C."/>
            <person name="Meng S."/>
            <person name="Li G."/>
            <person name="Viehrig K."/>
            <person name="Ye F."/>
            <person name="Su P."/>
            <person name="Kiefer A.F."/>
            <person name="Nichols A."/>
            <person name="Cepeda A.J."/>
            <person name="Yan W."/>
            <person name="Fan B."/>
            <person name="Jiang Y."/>
            <person name="Adhikari A."/>
            <person name="Zheng C.-J."/>
            <person name="Schuster L."/>
            <person name="Cowan T.M."/>
            <person name="Smanski M.J."/>
            <person name="Chevrette M.G."/>
            <person name="De Carvalho L.P.S."/>
            <person name="Shen B."/>
        </authorList>
    </citation>
    <scope>NUCLEOTIDE SEQUENCE [LARGE SCALE GENOMIC DNA]</scope>
    <source>
        <strain evidence="1 2">NPDC000632</strain>
    </source>
</reference>